<protein>
    <submittedName>
        <fullName evidence="1">Uncharacterized protein</fullName>
    </submittedName>
</protein>
<accession>A0A2S7Y1T9</accession>
<reference evidence="1 2" key="1">
    <citation type="submission" date="2016-07" db="EMBL/GenBank/DDBJ databases">
        <title>Comparative genomics of the entomopathogenic fungus Beauveria bassiana.</title>
        <authorList>
            <person name="Valero Jimenez C.A."/>
            <person name="Zwaan B.J."/>
            <person name="Van Kan J.A."/>
            <person name="Takken W."/>
            <person name="Debets A.J."/>
            <person name="Schoustra S.E."/>
            <person name="Koenraadt C.J."/>
        </authorList>
    </citation>
    <scope>NUCLEOTIDE SEQUENCE [LARGE SCALE GENOMIC DNA]</scope>
    <source>
        <strain evidence="1 2">ARSEF 8028</strain>
    </source>
</reference>
<dbReference type="EMBL" id="JRHA01000002">
    <property type="protein sequence ID" value="PQK10081.1"/>
    <property type="molecule type" value="Genomic_DNA"/>
</dbReference>
<evidence type="ECO:0000313" key="2">
    <source>
        <dbReference type="Proteomes" id="UP000237441"/>
    </source>
</evidence>
<gene>
    <name evidence="1" type="ORF">BB8028_0002g04050</name>
</gene>
<organism evidence="1 2">
    <name type="scientific">Beauveria bassiana</name>
    <name type="common">White muscardine disease fungus</name>
    <name type="synonym">Tritirachium shiotae</name>
    <dbReference type="NCBI Taxonomy" id="176275"/>
    <lineage>
        <taxon>Eukaryota</taxon>
        <taxon>Fungi</taxon>
        <taxon>Dikarya</taxon>
        <taxon>Ascomycota</taxon>
        <taxon>Pezizomycotina</taxon>
        <taxon>Sordariomycetes</taxon>
        <taxon>Hypocreomycetidae</taxon>
        <taxon>Hypocreales</taxon>
        <taxon>Cordycipitaceae</taxon>
        <taxon>Beauveria</taxon>
    </lineage>
</organism>
<comment type="caution">
    <text evidence="1">The sequence shown here is derived from an EMBL/GenBank/DDBJ whole genome shotgun (WGS) entry which is preliminary data.</text>
</comment>
<sequence>MSHLASPSVCFCWERWMMERNRGAASPWARQSWAKEGKKTRNRQMRARLQRRWCRLLHFFFFILFFFRPSTGLFCCGLADRVLASVATIHLAIHASQFHAIKTHSERCLTWTTLPGYVLICAPIK</sequence>
<name>A0A2S7Y1T9_BEABA</name>
<proteinExistence type="predicted"/>
<dbReference type="AlphaFoldDB" id="A0A2S7Y1T9"/>
<dbReference type="Proteomes" id="UP000237441">
    <property type="component" value="Unassembled WGS sequence"/>
</dbReference>
<evidence type="ECO:0000313" key="1">
    <source>
        <dbReference type="EMBL" id="PQK10081.1"/>
    </source>
</evidence>